<gene>
    <name evidence="3" type="ORF">LX15_002378</name>
</gene>
<feature type="compositionally biased region" description="Basic and acidic residues" evidence="1">
    <location>
        <begin position="787"/>
        <end position="796"/>
    </location>
</feature>
<feature type="region of interest" description="Disordered" evidence="1">
    <location>
        <begin position="108"/>
        <end position="127"/>
    </location>
</feature>
<proteinExistence type="predicted"/>
<feature type="transmembrane region" description="Helical" evidence="2">
    <location>
        <begin position="191"/>
        <end position="210"/>
    </location>
</feature>
<keyword evidence="2" id="KW-0812">Transmembrane</keyword>
<protein>
    <recommendedName>
        <fullName evidence="5">Integral membrane protein</fullName>
    </recommendedName>
</protein>
<feature type="transmembrane region" description="Helical" evidence="2">
    <location>
        <begin position="148"/>
        <end position="171"/>
    </location>
</feature>
<evidence type="ECO:0000313" key="4">
    <source>
        <dbReference type="Proteomes" id="UP001205311"/>
    </source>
</evidence>
<feature type="transmembrane region" description="Helical" evidence="2">
    <location>
        <begin position="439"/>
        <end position="462"/>
    </location>
</feature>
<reference evidence="3 4" key="1">
    <citation type="submission" date="2022-06" db="EMBL/GenBank/DDBJ databases">
        <title>Genomic Encyclopedia of Archaeal and Bacterial Type Strains, Phase II (KMG-II): from individual species to whole genera.</title>
        <authorList>
            <person name="Goeker M."/>
        </authorList>
    </citation>
    <scope>NUCLEOTIDE SEQUENCE [LARGE SCALE GENOMIC DNA]</scope>
    <source>
        <strain evidence="3 4">DSM 40477</strain>
    </source>
</reference>
<dbReference type="EMBL" id="JAMTCP010000010">
    <property type="protein sequence ID" value="MCP2258680.1"/>
    <property type="molecule type" value="Genomic_DNA"/>
</dbReference>
<feature type="compositionally biased region" description="Low complexity" evidence="1">
    <location>
        <begin position="112"/>
        <end position="127"/>
    </location>
</feature>
<accession>A0ABT1HTD1</accession>
<feature type="region of interest" description="Disordered" evidence="1">
    <location>
        <begin position="781"/>
        <end position="833"/>
    </location>
</feature>
<feature type="transmembrane region" description="Helical" evidence="2">
    <location>
        <begin position="255"/>
        <end position="274"/>
    </location>
</feature>
<keyword evidence="2" id="KW-1133">Transmembrane helix</keyword>
<name>A0ABT1HTD1_STRSD</name>
<feature type="transmembrane region" description="Helical" evidence="2">
    <location>
        <begin position="398"/>
        <end position="419"/>
    </location>
</feature>
<sequence length="833" mass="87046">MLVPGPDTRVVELRVHGVMGTTAESLVDSVAAVDVSGDAVGRVVRPADRMRRPAPGPVLHAGGRPVPRTVEGYVWGRMTSGGWSKATWALLFPFSMANVAHWMLPPARENNKTNTANAGDADNTAATPDTASRASAVLCLLLRGVLRLAALLLTLLFVAQCAVVTVDLVAAQCLAPGASCLPVAPGWLRELSVPRAVLGMLPVALVILGLHRVSSVEWRPHDARPDAPARQLQQMPAATVVADPDTPALRSLHTVGALAVTAFLMTGGPAGPAVTGAVVVLWWASVALLVVSVAGVLALDDPTGAQKDDRVRRALGPGPRLVLLSCAVVLFALTALTPPPMTGALPGSDDTVLAVAVGLAVCCGLLAALLAPSAWLARPGWAGQPRELRPWAGGWMAAPVLVLAGLLGGGFGAGLAITARQLLRSPELVLPWGYSGITLLWGAGAVLTLVAALGVAAALALLRQVAERRGRFVPPEVELLHAGRPEDARVAAGAWWLAELERRHAHRVLLAFTGLLTLGAVVAAGIGLAGRGMPGWAEPLSAVGVVALAALAVGLLRIVYVAACRPDTARRVGLLADLASFWPREAHPTVPPCYALKVVPELTARALEHLERPGTRVVLVGHSQGSLLAAVAVARVLQALPESERGRVGLVTAGSQLQWAYPRAFPAVVPHSSLVELSGELRGRWRSLCRGTDPLGGAVSTWSRQVYGGKLLGVGFRQDGAEGPLPSAVRSDTGALVLGGDHWLPDPQSTPVDGRRWTPGVLGHSDYYADPEWDRAIAMAAGLERPPTPRERRRTTPEGPTTSGALPRTRTVLTRPAVLRPPVPDVPEQAKPH</sequence>
<evidence type="ECO:0000256" key="2">
    <source>
        <dbReference type="SAM" id="Phobius"/>
    </source>
</evidence>
<feature type="transmembrane region" description="Helical" evidence="2">
    <location>
        <begin position="321"/>
        <end position="341"/>
    </location>
</feature>
<dbReference type="Proteomes" id="UP001205311">
    <property type="component" value="Unassembled WGS sequence"/>
</dbReference>
<dbReference type="SUPFAM" id="SSF53474">
    <property type="entry name" value="alpha/beta-Hydrolases"/>
    <property type="match status" value="1"/>
</dbReference>
<feature type="transmembrane region" description="Helical" evidence="2">
    <location>
        <begin position="542"/>
        <end position="563"/>
    </location>
</feature>
<evidence type="ECO:0008006" key="5">
    <source>
        <dbReference type="Google" id="ProtNLM"/>
    </source>
</evidence>
<keyword evidence="2" id="KW-0472">Membrane</keyword>
<dbReference type="InterPro" id="IPR029058">
    <property type="entry name" value="AB_hydrolase_fold"/>
</dbReference>
<feature type="transmembrane region" description="Helical" evidence="2">
    <location>
        <begin position="508"/>
        <end position="530"/>
    </location>
</feature>
<keyword evidence="4" id="KW-1185">Reference proteome</keyword>
<comment type="caution">
    <text evidence="3">The sequence shown here is derived from an EMBL/GenBank/DDBJ whole genome shotgun (WGS) entry which is preliminary data.</text>
</comment>
<organism evidence="3 4">
    <name type="scientific">Streptoalloteichus tenebrarius (strain ATCC 17920 / DSM 40477 / JCM 4838 / CBS 697.72 / NBRC 16177 / NCIMB 11028 / NRRL B-12390 / A12253. 1 / ISP 5477)</name>
    <name type="common">Streptomyces tenebrarius</name>
    <dbReference type="NCBI Taxonomy" id="1933"/>
    <lineage>
        <taxon>Bacteria</taxon>
        <taxon>Bacillati</taxon>
        <taxon>Actinomycetota</taxon>
        <taxon>Actinomycetes</taxon>
        <taxon>Pseudonocardiales</taxon>
        <taxon>Pseudonocardiaceae</taxon>
        <taxon>Streptoalloteichus</taxon>
    </lineage>
</organism>
<evidence type="ECO:0000313" key="3">
    <source>
        <dbReference type="EMBL" id="MCP2258680.1"/>
    </source>
</evidence>
<feature type="transmembrane region" description="Helical" evidence="2">
    <location>
        <begin position="353"/>
        <end position="377"/>
    </location>
</feature>
<evidence type="ECO:0000256" key="1">
    <source>
        <dbReference type="SAM" id="MobiDB-lite"/>
    </source>
</evidence>
<dbReference type="RefSeq" id="WP_253669597.1">
    <property type="nucleotide sequence ID" value="NZ_JBHMCX010000003.1"/>
</dbReference>
<feature type="transmembrane region" description="Helical" evidence="2">
    <location>
        <begin position="280"/>
        <end position="300"/>
    </location>
</feature>